<protein>
    <submittedName>
        <fullName evidence="2">Uncharacterized protein</fullName>
    </submittedName>
</protein>
<proteinExistence type="predicted"/>
<dbReference type="Proteomes" id="UP001303408">
    <property type="component" value="Chromosome"/>
</dbReference>
<dbReference type="EMBL" id="CP134880">
    <property type="protein sequence ID" value="WNM28671.1"/>
    <property type="molecule type" value="Genomic_DNA"/>
</dbReference>
<keyword evidence="1" id="KW-1133">Transmembrane helix</keyword>
<accession>A0AA96FD23</accession>
<name>A0AA96FD23_9MICO</name>
<keyword evidence="1" id="KW-0472">Membrane</keyword>
<evidence type="ECO:0000256" key="1">
    <source>
        <dbReference type="SAM" id="Phobius"/>
    </source>
</evidence>
<keyword evidence="1" id="KW-0812">Transmembrane</keyword>
<reference evidence="2" key="1">
    <citation type="submission" date="2023-09" db="EMBL/GenBank/DDBJ databases">
        <title>Demequina sp. a novel bacteria isolated from Capsicum annuum.</title>
        <authorList>
            <person name="Humaira Z."/>
            <person name="Lee J."/>
            <person name="Cho D."/>
        </authorList>
    </citation>
    <scope>NUCLEOTIDE SEQUENCE</scope>
    <source>
        <strain evidence="2">PMTSA13</strain>
    </source>
</reference>
<gene>
    <name evidence="2" type="ORF">RN607_06600</name>
</gene>
<dbReference type="KEGG" id="dcp:RN607_06600"/>
<feature type="transmembrane region" description="Helical" evidence="1">
    <location>
        <begin position="15"/>
        <end position="40"/>
    </location>
</feature>
<evidence type="ECO:0000313" key="2">
    <source>
        <dbReference type="EMBL" id="WNM28671.1"/>
    </source>
</evidence>
<dbReference type="AlphaFoldDB" id="A0AA96FD23"/>
<dbReference type="RefSeq" id="WP_313545190.1">
    <property type="nucleotide sequence ID" value="NZ_CP134880.1"/>
</dbReference>
<sequence>MREHQHYGPVDRGSALVAAVGVAIIGMMLVAVVVTQAVVVTNDSQRDRVRTTEVHSAEAAVDATLASLRTGAVCSQTYTYGAGTTATTVNVTLKYYDDTTELTCTNGALTGASGAVAATKAVVTATSDPVAPGVGVQPERIVEATVNLQAIATSIPGAALFSGGTINPGGGYNVSAAADSEAAAVWQDSGDWLCNPNNTSIDGSVFVPNGSATFQSQGCYVTGNVYAKTFIQAQVKAANGGYHIGGNAVAFSGNLILNNPITIKGNLAVGGNVPLGTVQWTGSSISGTICSANTTVCPGLEYYTPVGLPEIDYYPVDWTGWTPSNKAGFATQVENAWYPTFTKSWQNTNLATDLGNCTVPANMSDAIVNFPSNKSNTKTVYDMRDCALKIQSHSGNTYFTMNLWADTVLFVKSLDVTNGLVVQSGDGKEHQFAIIVADGGTQNNGVAECTTRSSTGYTPGNISLSSAAITVAPEITIFMYSPCTIGFQNKSTSYGQVYGGTVTVGQTGTEFIYKAVDLPGVELQIDQSSASSGYYVQIASKREMR</sequence>
<organism evidence="2">
    <name type="scientific">Demequina capsici</name>
    <dbReference type="NCBI Taxonomy" id="3075620"/>
    <lineage>
        <taxon>Bacteria</taxon>
        <taxon>Bacillati</taxon>
        <taxon>Actinomycetota</taxon>
        <taxon>Actinomycetes</taxon>
        <taxon>Micrococcales</taxon>
        <taxon>Demequinaceae</taxon>
        <taxon>Demequina</taxon>
    </lineage>
</organism>